<protein>
    <submittedName>
        <fullName evidence="1">Uncharacterized protein</fullName>
    </submittedName>
</protein>
<sequence length="181" mass="20334">MIVRRRLLVEYGSWSHLCVAYVYRSASRLSIARTSRPSNHKPGANFRERAFLFLFLLRSYRTQFLRHGTTLSGTIKELGRAAIRPQFASLVSATLFHSIGRNRRSAGCPIRTATSLQTMTAGICGQVALKVNHALLPARVNGDGTRMNSVEVETQDLWYTISFPAVLLCTLTSYVLRISNW</sequence>
<evidence type="ECO:0000313" key="2">
    <source>
        <dbReference type="Proteomes" id="UP000305948"/>
    </source>
</evidence>
<evidence type="ECO:0000313" key="1">
    <source>
        <dbReference type="EMBL" id="TFK45424.1"/>
    </source>
</evidence>
<accession>A0A5C3MJC7</accession>
<proteinExistence type="predicted"/>
<organism evidence="1 2">
    <name type="scientific">Heliocybe sulcata</name>
    <dbReference type="NCBI Taxonomy" id="5364"/>
    <lineage>
        <taxon>Eukaryota</taxon>
        <taxon>Fungi</taxon>
        <taxon>Dikarya</taxon>
        <taxon>Basidiomycota</taxon>
        <taxon>Agaricomycotina</taxon>
        <taxon>Agaricomycetes</taxon>
        <taxon>Gloeophyllales</taxon>
        <taxon>Gloeophyllaceae</taxon>
        <taxon>Heliocybe</taxon>
    </lineage>
</organism>
<reference evidence="1 2" key="1">
    <citation type="journal article" date="2019" name="Nat. Ecol. Evol.">
        <title>Megaphylogeny resolves global patterns of mushroom evolution.</title>
        <authorList>
            <person name="Varga T."/>
            <person name="Krizsan K."/>
            <person name="Foldi C."/>
            <person name="Dima B."/>
            <person name="Sanchez-Garcia M."/>
            <person name="Sanchez-Ramirez S."/>
            <person name="Szollosi G.J."/>
            <person name="Szarkandi J.G."/>
            <person name="Papp V."/>
            <person name="Albert L."/>
            <person name="Andreopoulos W."/>
            <person name="Angelini C."/>
            <person name="Antonin V."/>
            <person name="Barry K.W."/>
            <person name="Bougher N.L."/>
            <person name="Buchanan P."/>
            <person name="Buyck B."/>
            <person name="Bense V."/>
            <person name="Catcheside P."/>
            <person name="Chovatia M."/>
            <person name="Cooper J."/>
            <person name="Damon W."/>
            <person name="Desjardin D."/>
            <person name="Finy P."/>
            <person name="Geml J."/>
            <person name="Haridas S."/>
            <person name="Hughes K."/>
            <person name="Justo A."/>
            <person name="Karasinski D."/>
            <person name="Kautmanova I."/>
            <person name="Kiss B."/>
            <person name="Kocsube S."/>
            <person name="Kotiranta H."/>
            <person name="LaButti K.M."/>
            <person name="Lechner B.E."/>
            <person name="Liimatainen K."/>
            <person name="Lipzen A."/>
            <person name="Lukacs Z."/>
            <person name="Mihaltcheva S."/>
            <person name="Morgado L.N."/>
            <person name="Niskanen T."/>
            <person name="Noordeloos M.E."/>
            <person name="Ohm R.A."/>
            <person name="Ortiz-Santana B."/>
            <person name="Ovrebo C."/>
            <person name="Racz N."/>
            <person name="Riley R."/>
            <person name="Savchenko A."/>
            <person name="Shiryaev A."/>
            <person name="Soop K."/>
            <person name="Spirin V."/>
            <person name="Szebenyi C."/>
            <person name="Tomsovsky M."/>
            <person name="Tulloss R.E."/>
            <person name="Uehling J."/>
            <person name="Grigoriev I.V."/>
            <person name="Vagvolgyi C."/>
            <person name="Papp T."/>
            <person name="Martin F.M."/>
            <person name="Miettinen O."/>
            <person name="Hibbett D.S."/>
            <person name="Nagy L.G."/>
        </authorList>
    </citation>
    <scope>NUCLEOTIDE SEQUENCE [LARGE SCALE GENOMIC DNA]</scope>
    <source>
        <strain evidence="1 2">OMC1185</strain>
    </source>
</reference>
<dbReference type="EMBL" id="ML213543">
    <property type="protein sequence ID" value="TFK45424.1"/>
    <property type="molecule type" value="Genomic_DNA"/>
</dbReference>
<gene>
    <name evidence="1" type="ORF">OE88DRAFT_1213906</name>
</gene>
<dbReference type="Proteomes" id="UP000305948">
    <property type="component" value="Unassembled WGS sequence"/>
</dbReference>
<name>A0A5C3MJC7_9AGAM</name>
<keyword evidence="2" id="KW-1185">Reference proteome</keyword>
<dbReference type="AlphaFoldDB" id="A0A5C3MJC7"/>